<name>A0A368XMB6_9BURK</name>
<accession>A0A368XMB6</accession>
<feature type="chain" id="PRO_5016562510" evidence="2">
    <location>
        <begin position="30"/>
        <end position="329"/>
    </location>
</feature>
<evidence type="ECO:0000313" key="4">
    <source>
        <dbReference type="Proteomes" id="UP000252884"/>
    </source>
</evidence>
<gene>
    <name evidence="3" type="ORF">DES41_10622</name>
</gene>
<reference evidence="3 4" key="1">
    <citation type="submission" date="2018-07" db="EMBL/GenBank/DDBJ databases">
        <title>Genomic Encyclopedia of Type Strains, Phase IV (KMG-IV): sequencing the most valuable type-strain genomes for metagenomic binning, comparative biology and taxonomic classification.</title>
        <authorList>
            <person name="Goeker M."/>
        </authorList>
    </citation>
    <scope>NUCLEOTIDE SEQUENCE [LARGE SCALE GENOMIC DNA]</scope>
    <source>
        <strain evidence="3 4">DSM 21634</strain>
    </source>
</reference>
<feature type="signal peptide" evidence="2">
    <location>
        <begin position="1"/>
        <end position="29"/>
    </location>
</feature>
<dbReference type="Pfam" id="PF03401">
    <property type="entry name" value="TctC"/>
    <property type="match status" value="1"/>
</dbReference>
<dbReference type="AlphaFoldDB" id="A0A368XMB6"/>
<comment type="caution">
    <text evidence="3">The sequence shown here is derived from an EMBL/GenBank/DDBJ whole genome shotgun (WGS) entry which is preliminary data.</text>
</comment>
<proteinExistence type="inferred from homology"/>
<evidence type="ECO:0000256" key="2">
    <source>
        <dbReference type="SAM" id="SignalP"/>
    </source>
</evidence>
<dbReference type="RefSeq" id="WP_211333026.1">
    <property type="nucleotide sequence ID" value="NZ_QPJK01000006.1"/>
</dbReference>
<keyword evidence="3" id="KW-0675">Receptor</keyword>
<dbReference type="InterPro" id="IPR042100">
    <property type="entry name" value="Bug_dom1"/>
</dbReference>
<dbReference type="PIRSF" id="PIRSF017082">
    <property type="entry name" value="YflP"/>
    <property type="match status" value="1"/>
</dbReference>
<protein>
    <submittedName>
        <fullName evidence="3">Tripartite-type tricarboxylate transporter receptor subunit TctC</fullName>
    </submittedName>
</protein>
<dbReference type="Gene3D" id="3.40.190.10">
    <property type="entry name" value="Periplasmic binding protein-like II"/>
    <property type="match status" value="1"/>
</dbReference>
<keyword evidence="2" id="KW-0732">Signal</keyword>
<evidence type="ECO:0000313" key="3">
    <source>
        <dbReference type="EMBL" id="RCW69151.1"/>
    </source>
</evidence>
<dbReference type="InterPro" id="IPR005064">
    <property type="entry name" value="BUG"/>
</dbReference>
<dbReference type="Proteomes" id="UP000252884">
    <property type="component" value="Unassembled WGS sequence"/>
</dbReference>
<dbReference type="EMBL" id="QPJK01000006">
    <property type="protein sequence ID" value="RCW69151.1"/>
    <property type="molecule type" value="Genomic_DNA"/>
</dbReference>
<evidence type="ECO:0000256" key="1">
    <source>
        <dbReference type="ARBA" id="ARBA00006987"/>
    </source>
</evidence>
<organism evidence="3 4">
    <name type="scientific">Pseudorhodoferax soli</name>
    <dbReference type="NCBI Taxonomy" id="545864"/>
    <lineage>
        <taxon>Bacteria</taxon>
        <taxon>Pseudomonadati</taxon>
        <taxon>Pseudomonadota</taxon>
        <taxon>Betaproteobacteria</taxon>
        <taxon>Burkholderiales</taxon>
        <taxon>Comamonadaceae</taxon>
    </lineage>
</organism>
<dbReference type="SUPFAM" id="SSF53850">
    <property type="entry name" value="Periplasmic binding protein-like II"/>
    <property type="match status" value="1"/>
</dbReference>
<dbReference type="PANTHER" id="PTHR42928">
    <property type="entry name" value="TRICARBOXYLATE-BINDING PROTEIN"/>
    <property type="match status" value="1"/>
</dbReference>
<comment type="similarity">
    <text evidence="1">Belongs to the UPF0065 (bug) family.</text>
</comment>
<dbReference type="Gene3D" id="3.40.190.150">
    <property type="entry name" value="Bordetella uptake gene, domain 1"/>
    <property type="match status" value="1"/>
</dbReference>
<dbReference type="PANTHER" id="PTHR42928:SF5">
    <property type="entry name" value="BLR1237 PROTEIN"/>
    <property type="match status" value="1"/>
</dbReference>
<sequence length="329" mass="33905">MMRTLPAFQRLALGLLGAACLLAAPLAQAQAWPGKPLKLIVPFPPGGAADTIGRYYAEQLAHALGQAVVVDNKPGAGTAIAAEAAARAAPDGYTLSLATSGQLTILPHLQGNLRFDPLKDFTPVSLLASVPNVIAVNAKFPAESVAALVAAARAQPGKLSYSSCGSGTLCHLSGELFKGLTGADLLHVPYKGSAPAVAAVLGGEVQVAVDTLTILAPQIQAGKLRGLVLTAAQRSPLLPGVPSAPEVGLPAFATSGWFGIVLPAGAPVPVVERLQREIATIARAPKTARELEAKGITVEHNTPAAFAELIRLDHGRWGRVIRDSDVRIE</sequence>
<keyword evidence="4" id="KW-1185">Reference proteome</keyword>